<dbReference type="EMBL" id="FN596248">
    <property type="protein sequence ID" value="CBI34001.3"/>
    <property type="molecule type" value="Genomic_DNA"/>
</dbReference>
<dbReference type="Proteomes" id="UP000009183">
    <property type="component" value="Chromosome 3"/>
</dbReference>
<name>D7TU28_VITVI</name>
<organism evidence="1 2">
    <name type="scientific">Vitis vinifera</name>
    <name type="common">Grape</name>
    <dbReference type="NCBI Taxonomy" id="29760"/>
    <lineage>
        <taxon>Eukaryota</taxon>
        <taxon>Viridiplantae</taxon>
        <taxon>Streptophyta</taxon>
        <taxon>Embryophyta</taxon>
        <taxon>Tracheophyta</taxon>
        <taxon>Spermatophyta</taxon>
        <taxon>Magnoliopsida</taxon>
        <taxon>eudicotyledons</taxon>
        <taxon>Gunneridae</taxon>
        <taxon>Pentapetalae</taxon>
        <taxon>rosids</taxon>
        <taxon>Vitales</taxon>
        <taxon>Vitaceae</taxon>
        <taxon>Viteae</taxon>
        <taxon>Vitis</taxon>
    </lineage>
</organism>
<evidence type="ECO:0000313" key="1">
    <source>
        <dbReference type="EMBL" id="CBI34001.3"/>
    </source>
</evidence>
<dbReference type="AlphaFoldDB" id="D7TU28"/>
<evidence type="ECO:0000313" key="2">
    <source>
        <dbReference type="Proteomes" id="UP000009183"/>
    </source>
</evidence>
<accession>D7TU28</accession>
<dbReference type="HOGENOM" id="CLU_2854243_0_0_1"/>
<dbReference type="PaxDb" id="29760-VIT_03s0017g00170.t01"/>
<keyword evidence="2" id="KW-1185">Reference proteome</keyword>
<proteinExistence type="predicted"/>
<protein>
    <submittedName>
        <fullName evidence="1">Uncharacterized protein</fullName>
    </submittedName>
</protein>
<dbReference type="InParanoid" id="D7TU28"/>
<reference evidence="2" key="1">
    <citation type="journal article" date="2007" name="Nature">
        <title>The grapevine genome sequence suggests ancestral hexaploidization in major angiosperm phyla.</title>
        <authorList>
            <consortium name="The French-Italian Public Consortium for Grapevine Genome Characterization."/>
            <person name="Jaillon O."/>
            <person name="Aury J.-M."/>
            <person name="Noel B."/>
            <person name="Policriti A."/>
            <person name="Clepet C."/>
            <person name="Casagrande A."/>
            <person name="Choisne N."/>
            <person name="Aubourg S."/>
            <person name="Vitulo N."/>
            <person name="Jubin C."/>
            <person name="Vezzi A."/>
            <person name="Legeai F."/>
            <person name="Hugueney P."/>
            <person name="Dasilva C."/>
            <person name="Horner D."/>
            <person name="Mica E."/>
            <person name="Jublot D."/>
            <person name="Poulain J."/>
            <person name="Bruyere C."/>
            <person name="Billault A."/>
            <person name="Segurens B."/>
            <person name="Gouyvenoux M."/>
            <person name="Ugarte E."/>
            <person name="Cattonaro F."/>
            <person name="Anthouard V."/>
            <person name="Vico V."/>
            <person name="Del Fabbro C."/>
            <person name="Alaux M."/>
            <person name="Di Gaspero G."/>
            <person name="Dumas V."/>
            <person name="Felice N."/>
            <person name="Paillard S."/>
            <person name="Juman I."/>
            <person name="Moroldo M."/>
            <person name="Scalabrin S."/>
            <person name="Canaguier A."/>
            <person name="Le Clainche I."/>
            <person name="Malacrida G."/>
            <person name="Durand E."/>
            <person name="Pesole G."/>
            <person name="Laucou V."/>
            <person name="Chatelet P."/>
            <person name="Merdinoglu D."/>
            <person name="Delledonne M."/>
            <person name="Pezzotti M."/>
            <person name="Lecharny A."/>
            <person name="Scarpelli C."/>
            <person name="Artiguenave F."/>
            <person name="Pe M.E."/>
            <person name="Valle G."/>
            <person name="Morgante M."/>
            <person name="Caboche M."/>
            <person name="Adam-Blondon A.-F."/>
            <person name="Weissenbach J."/>
            <person name="Quetier F."/>
            <person name="Wincker P."/>
        </authorList>
    </citation>
    <scope>NUCLEOTIDE SEQUENCE [LARGE SCALE GENOMIC DNA]</scope>
    <source>
        <strain evidence="2">cv. Pinot noir / PN40024</strain>
    </source>
</reference>
<gene>
    <name evidence="1" type="ordered locus">VIT_03s0017g00170</name>
</gene>
<sequence>MFRRYSVPRMCFLITSANESIANGRPSQRSISSSSKLNLYFRSKFLMGACFDCQCVCIDVDGSCK</sequence>